<name>A0A4R9AP67_9MICO</name>
<keyword evidence="1" id="KW-1133">Transmembrane helix</keyword>
<dbReference type="GO" id="GO:0016740">
    <property type="term" value="F:transferase activity"/>
    <property type="evidence" value="ECO:0007669"/>
    <property type="project" value="UniProtKB-KW"/>
</dbReference>
<comment type="caution">
    <text evidence="2">The sequence shown here is derived from an EMBL/GenBank/DDBJ whole genome shotgun (WGS) entry which is preliminary data.</text>
</comment>
<feature type="transmembrane region" description="Helical" evidence="1">
    <location>
        <begin position="121"/>
        <end position="140"/>
    </location>
</feature>
<gene>
    <name evidence="2" type="ORF">E3T50_15275</name>
</gene>
<dbReference type="Gene3D" id="3.40.50.2000">
    <property type="entry name" value="Glycogen Phosphorylase B"/>
    <property type="match status" value="2"/>
</dbReference>
<proteinExistence type="predicted"/>
<keyword evidence="1" id="KW-0812">Transmembrane</keyword>
<evidence type="ECO:0000313" key="3">
    <source>
        <dbReference type="Proteomes" id="UP000297983"/>
    </source>
</evidence>
<organism evidence="2 3">
    <name type="scientific">Cryobacterium gelidum</name>
    <dbReference type="NCBI Taxonomy" id="1259164"/>
    <lineage>
        <taxon>Bacteria</taxon>
        <taxon>Bacillati</taxon>
        <taxon>Actinomycetota</taxon>
        <taxon>Actinomycetes</taxon>
        <taxon>Micrococcales</taxon>
        <taxon>Microbacteriaceae</taxon>
        <taxon>Cryobacterium</taxon>
    </lineage>
</organism>
<dbReference type="AlphaFoldDB" id="A0A4R9AP67"/>
<dbReference type="SUPFAM" id="SSF53756">
    <property type="entry name" value="UDP-Glycosyltransferase/glycogen phosphorylase"/>
    <property type="match status" value="1"/>
</dbReference>
<keyword evidence="1" id="KW-0472">Membrane</keyword>
<protein>
    <submittedName>
        <fullName evidence="2">Glycosyltransferase</fullName>
    </submittedName>
</protein>
<dbReference type="EMBL" id="SOHL01000030">
    <property type="protein sequence ID" value="TFD66567.1"/>
    <property type="molecule type" value="Genomic_DNA"/>
</dbReference>
<evidence type="ECO:0000313" key="2">
    <source>
        <dbReference type="EMBL" id="TFD66567.1"/>
    </source>
</evidence>
<keyword evidence="3" id="KW-1185">Reference proteome</keyword>
<evidence type="ECO:0000256" key="1">
    <source>
        <dbReference type="SAM" id="Phobius"/>
    </source>
</evidence>
<sequence length="368" mass="40469">MPVVRCRDSNSQLGGILLTVLAWPSRVNAADNTYTSRLSTALELCGVIVIEFSIGRALFSSYDVLHVHWPEGVLKNGRGRINGLARILAVVGVLFVVRFVRRRKVVWTVHNLRPHDLDRRASLALLRVGLGFTVGGYIHLSSASAPILSKIITRSKQSLQAVIPIGRYSGEFFPSEPRETTRARHEIFGENPLVVFVGQVARYKGVLDLAQVVHASTNKELRLIIAGRCADRDYAQEIECIASADSRIQFNDERLGSTGFANLMQAADVVAYPYTSILNSASVLPPLETRTRVLAPRIGAIPEMSKTVGEDWIITYEQPLTGSAIDEALRTASLKGSPDLTALEWPKIGIDTKAFYLAVMNYQGENQA</sequence>
<accession>A0A4R9AP67</accession>
<dbReference type="Proteomes" id="UP000297983">
    <property type="component" value="Unassembled WGS sequence"/>
</dbReference>
<keyword evidence="2" id="KW-0808">Transferase</keyword>
<feature type="transmembrane region" description="Helical" evidence="1">
    <location>
        <begin position="83"/>
        <end position="100"/>
    </location>
</feature>
<dbReference type="Pfam" id="PF13692">
    <property type="entry name" value="Glyco_trans_1_4"/>
    <property type="match status" value="1"/>
</dbReference>
<reference evidence="2 3" key="1">
    <citation type="submission" date="2019-03" db="EMBL/GenBank/DDBJ databases">
        <title>Genomics of glacier-inhabiting Cryobacterium strains.</title>
        <authorList>
            <person name="Liu Q."/>
            <person name="Xin Y.-H."/>
        </authorList>
    </citation>
    <scope>NUCLEOTIDE SEQUENCE [LARGE SCALE GENOMIC DNA]</scope>
    <source>
        <strain evidence="2 3">Hz16</strain>
    </source>
</reference>